<reference evidence="3 4" key="1">
    <citation type="submission" date="2019-03" db="EMBL/GenBank/DDBJ databases">
        <title>Genomic Encyclopedia of Type Strains, Phase IV (KMG-IV): sequencing the most valuable type-strain genomes for metagenomic binning, comparative biology and taxonomic classification.</title>
        <authorList>
            <person name="Goeker M."/>
        </authorList>
    </citation>
    <scope>NUCLEOTIDE SEQUENCE [LARGE SCALE GENOMIC DNA]</scope>
    <source>
        <strain evidence="3 4">DSM 100055</strain>
    </source>
</reference>
<proteinExistence type="predicted"/>
<dbReference type="InterPro" id="IPR000326">
    <property type="entry name" value="PAP2/HPO"/>
</dbReference>
<feature type="transmembrane region" description="Helical" evidence="1">
    <location>
        <begin position="230"/>
        <end position="250"/>
    </location>
</feature>
<gene>
    <name evidence="3" type="ORF">EV215_1199</name>
</gene>
<evidence type="ECO:0000259" key="2">
    <source>
        <dbReference type="SMART" id="SM00014"/>
    </source>
</evidence>
<keyword evidence="1" id="KW-1133">Transmembrane helix</keyword>
<keyword evidence="1" id="KW-0472">Membrane</keyword>
<dbReference type="RefSeq" id="WP_134113080.1">
    <property type="nucleotide sequence ID" value="NZ_SOBG01000004.1"/>
</dbReference>
<dbReference type="PANTHER" id="PTHR14969:SF13">
    <property type="entry name" value="AT30094P"/>
    <property type="match status" value="1"/>
</dbReference>
<protein>
    <submittedName>
        <fullName evidence="3">Undecaprenyl-diphosphatase</fullName>
    </submittedName>
</protein>
<dbReference type="Pfam" id="PF01569">
    <property type="entry name" value="PAP2"/>
    <property type="match status" value="1"/>
</dbReference>
<dbReference type="PANTHER" id="PTHR14969">
    <property type="entry name" value="SPHINGOSINE-1-PHOSPHATE PHOSPHOHYDROLASE"/>
    <property type="match status" value="1"/>
</dbReference>
<sequence>MDQTHKRIKQFFDRNDTIQFIFYPLYILIIIEITKTINFLDMMRYVMINFFSRINIFYLVLILVIEYLIIKFIDKVITKYFFENNTILFYFWGKLGYMIGKGDILSALLIIVVIFIKFLNLDNSIERLFLITIISSIFSGIFVNIIKPFITRKRPEKKLNNFDLFKFKEAILEKKMFKHEYLSSPSGHTTSIFSAMVPLYLYYNNFIFIIIACFVGVSRIISKKHWTSDVMLGAVLGSSIGYYFYEYFLLIN</sequence>
<organism evidence="3 4">
    <name type="scientific">Hypnocyclicus thermotrophus</name>
    <dbReference type="NCBI Taxonomy" id="1627895"/>
    <lineage>
        <taxon>Bacteria</taxon>
        <taxon>Fusobacteriati</taxon>
        <taxon>Fusobacteriota</taxon>
        <taxon>Fusobacteriia</taxon>
        <taxon>Fusobacteriales</taxon>
        <taxon>Fusobacteriaceae</taxon>
        <taxon>Hypnocyclicus</taxon>
    </lineage>
</organism>
<evidence type="ECO:0000313" key="3">
    <source>
        <dbReference type="EMBL" id="TDT70646.1"/>
    </source>
</evidence>
<dbReference type="SMART" id="SM00014">
    <property type="entry name" value="acidPPc"/>
    <property type="match status" value="1"/>
</dbReference>
<dbReference type="InterPro" id="IPR036938">
    <property type="entry name" value="PAP2/HPO_sf"/>
</dbReference>
<dbReference type="Gene3D" id="1.20.144.10">
    <property type="entry name" value="Phosphatidic acid phosphatase type 2/haloperoxidase"/>
    <property type="match status" value="1"/>
</dbReference>
<feature type="transmembrane region" description="Helical" evidence="1">
    <location>
        <begin position="128"/>
        <end position="150"/>
    </location>
</feature>
<feature type="transmembrane region" description="Helical" evidence="1">
    <location>
        <begin position="90"/>
        <end position="116"/>
    </location>
</feature>
<name>A0AA46DYW2_9FUSO</name>
<dbReference type="EMBL" id="SOBG01000004">
    <property type="protein sequence ID" value="TDT70646.1"/>
    <property type="molecule type" value="Genomic_DNA"/>
</dbReference>
<feature type="transmembrane region" description="Helical" evidence="1">
    <location>
        <begin position="50"/>
        <end position="70"/>
    </location>
</feature>
<evidence type="ECO:0000313" key="4">
    <source>
        <dbReference type="Proteomes" id="UP000294678"/>
    </source>
</evidence>
<dbReference type="Proteomes" id="UP000294678">
    <property type="component" value="Unassembled WGS sequence"/>
</dbReference>
<accession>A0AA46DYW2</accession>
<keyword evidence="4" id="KW-1185">Reference proteome</keyword>
<dbReference type="SUPFAM" id="SSF48317">
    <property type="entry name" value="Acid phosphatase/Vanadium-dependent haloperoxidase"/>
    <property type="match status" value="1"/>
</dbReference>
<feature type="domain" description="Phosphatidic acid phosphatase type 2/haloperoxidase" evidence="2">
    <location>
        <begin position="129"/>
        <end position="245"/>
    </location>
</feature>
<evidence type="ECO:0000256" key="1">
    <source>
        <dbReference type="SAM" id="Phobius"/>
    </source>
</evidence>
<dbReference type="AlphaFoldDB" id="A0AA46DYW2"/>
<comment type="caution">
    <text evidence="3">The sequence shown here is derived from an EMBL/GenBank/DDBJ whole genome shotgun (WGS) entry which is preliminary data.</text>
</comment>
<feature type="transmembrane region" description="Helical" evidence="1">
    <location>
        <begin position="200"/>
        <end position="218"/>
    </location>
</feature>
<feature type="transmembrane region" description="Helical" evidence="1">
    <location>
        <begin position="20"/>
        <end position="38"/>
    </location>
</feature>
<keyword evidence="1" id="KW-0812">Transmembrane</keyword>